<dbReference type="InParanoid" id="A0A5F4VRX7"/>
<reference evidence="1" key="3">
    <citation type="submission" date="2025-09" db="UniProtKB">
        <authorList>
            <consortium name="Ensembl"/>
        </authorList>
    </citation>
    <scope>IDENTIFICATION</scope>
</reference>
<evidence type="ECO:0000313" key="2">
    <source>
        <dbReference type="Proteomes" id="UP000008225"/>
    </source>
</evidence>
<dbReference type="Bgee" id="ENSCJAG00000063604">
    <property type="expression patterns" value="Expressed in heart and 3 other cell types or tissues"/>
</dbReference>
<proteinExistence type="predicted"/>
<sequence length="117" mass="13216">RFSLGNSELWIKILNFQQAFQDQSLLVQWQPTATHCTPVGAGSCQTESCSVAQVGVQWRDHGSLQSPSPRFKSSSHLNLLSSLDYRYTPTYPANFYIFCRDRVSPCCPGWSQTPELK</sequence>
<reference evidence="1" key="2">
    <citation type="submission" date="2025-08" db="UniProtKB">
        <authorList>
            <consortium name="Ensembl"/>
        </authorList>
    </citation>
    <scope>IDENTIFICATION</scope>
</reference>
<dbReference type="Proteomes" id="UP000008225">
    <property type="component" value="Chromosome 10"/>
</dbReference>
<name>A0A5F4VRX7_CALJA</name>
<protein>
    <submittedName>
        <fullName evidence="1">Uncharacterized protein</fullName>
    </submittedName>
</protein>
<organism evidence="1 2">
    <name type="scientific">Callithrix jacchus</name>
    <name type="common">White-tufted-ear marmoset</name>
    <name type="synonym">Simia Jacchus</name>
    <dbReference type="NCBI Taxonomy" id="9483"/>
    <lineage>
        <taxon>Eukaryota</taxon>
        <taxon>Metazoa</taxon>
        <taxon>Chordata</taxon>
        <taxon>Craniata</taxon>
        <taxon>Vertebrata</taxon>
        <taxon>Euteleostomi</taxon>
        <taxon>Mammalia</taxon>
        <taxon>Eutheria</taxon>
        <taxon>Euarchontoglires</taxon>
        <taxon>Primates</taxon>
        <taxon>Haplorrhini</taxon>
        <taxon>Platyrrhini</taxon>
        <taxon>Cebidae</taxon>
        <taxon>Callitrichinae</taxon>
        <taxon>Callithrix</taxon>
        <taxon>Callithrix</taxon>
    </lineage>
</organism>
<accession>A0A5F4VRX7</accession>
<dbReference type="AlphaFoldDB" id="A0A5F4VRX7"/>
<dbReference type="Ensembl" id="ENSCJAT00000091457.2">
    <property type="protein sequence ID" value="ENSCJAP00000068239.2"/>
    <property type="gene ID" value="ENSCJAG00000063604.2"/>
</dbReference>
<dbReference type="GeneTree" id="ENSGT00940000161627"/>
<dbReference type="PANTHER" id="PTHR46254">
    <property type="entry name" value="PROTEIN GVQW1-RELATED"/>
    <property type="match status" value="1"/>
</dbReference>
<evidence type="ECO:0000313" key="1">
    <source>
        <dbReference type="Ensembl" id="ENSCJAP00000068239.2"/>
    </source>
</evidence>
<keyword evidence="2" id="KW-1185">Reference proteome</keyword>
<reference evidence="1" key="1">
    <citation type="submission" date="2009-03" db="EMBL/GenBank/DDBJ databases">
        <authorList>
            <person name="Warren W."/>
            <person name="Ye L."/>
            <person name="Minx P."/>
            <person name="Worley K."/>
            <person name="Gibbs R."/>
            <person name="Wilson R.K."/>
        </authorList>
    </citation>
    <scope>NUCLEOTIDE SEQUENCE [LARGE SCALE GENOMIC DNA]</scope>
</reference>